<feature type="compositionally biased region" description="Basic residues" evidence="1">
    <location>
        <begin position="231"/>
        <end position="240"/>
    </location>
</feature>
<evidence type="ECO:0000313" key="3">
    <source>
        <dbReference type="Proteomes" id="UP000829999"/>
    </source>
</evidence>
<feature type="compositionally biased region" description="Basic and acidic residues" evidence="1">
    <location>
        <begin position="188"/>
        <end position="208"/>
    </location>
</feature>
<gene>
    <name evidence="4" type="primary">LOC118279568</name>
</gene>
<dbReference type="GeneID" id="118279568"/>
<reference evidence="4" key="1">
    <citation type="submission" date="2025-08" db="UniProtKB">
        <authorList>
            <consortium name="RefSeq"/>
        </authorList>
    </citation>
    <scope>IDENTIFICATION</scope>
    <source>
        <tissue evidence="4">Whole larval tissue</tissue>
    </source>
</reference>
<accession>A0A9R0ERH5</accession>
<feature type="region of interest" description="Disordered" evidence="1">
    <location>
        <begin position="338"/>
        <end position="401"/>
    </location>
</feature>
<feature type="region of interest" description="Disordered" evidence="1">
    <location>
        <begin position="122"/>
        <end position="255"/>
    </location>
</feature>
<feature type="compositionally biased region" description="Polar residues" evidence="1">
    <location>
        <begin position="243"/>
        <end position="255"/>
    </location>
</feature>
<name>A0A9R0ERH5_SPOFR</name>
<sequence length="639" mass="73354">MVLNIVLSLSLVVLVSSNNGFQTYEVPNYQNTYITLPTNPPVENNPYLQINTAQNPIPQDNLQPFNIRQILLNRILSSPSVQTILDHNSNGYGANSVDCNSNPIEPSLRNNYEASPIDYERLNNDLNTKNKDNESNVENEGKRRKHKRRKNSKSRRKPDDNVNNDNHNETEDNNKETGKRPKKRSRRPKQDSSKDNQADNNENLDKNNTKKRKNKHNETNVEDSTTENPKPRRRHKKKHKSDANSTDTANLEQQLPQLRVINDELNLANFCEGITEECRQTRNLKKENIDIQKPIANLVDNFPNGFSFKTFQNLYNNPAMTNFLANYENIYKNMLYTNNPINEPRNVGKKKPKSTRKAQRKTTLNNNNSTVATNDKITPPNPINSNINETTEKPTQIDDAPQANTNLTTEAESINSIEKPIDDKANLIDTKDLETDEPFLNYYDGYIDDYYPLFTDNAAYTANNREVYVKHMGDIKYYYTIDKNDPERFGLPGIKAKGYNTNKKYDEIEGIDAKDETKEEIVQFQTPPLLETPDFETRKVEIAEINPDAYYNKEEYPKTSTYSPAKHTEVKKNGLNTAEDKIETVFARSKVAKYGTAYKVEENEKSSVEAKEVKEELKEDSVKDGGTTYVIAKSLGYRY</sequence>
<feature type="compositionally biased region" description="Basic and acidic residues" evidence="1">
    <location>
        <begin position="122"/>
        <end position="134"/>
    </location>
</feature>
<evidence type="ECO:0000313" key="4">
    <source>
        <dbReference type="RefSeq" id="XP_035455097.2"/>
    </source>
</evidence>
<feature type="compositionally biased region" description="Basic residues" evidence="1">
    <location>
        <begin position="347"/>
        <end position="360"/>
    </location>
</feature>
<dbReference type="OrthoDB" id="7493327at2759"/>
<evidence type="ECO:0000256" key="1">
    <source>
        <dbReference type="SAM" id="MobiDB-lite"/>
    </source>
</evidence>
<evidence type="ECO:0000256" key="2">
    <source>
        <dbReference type="SAM" id="SignalP"/>
    </source>
</evidence>
<organism evidence="3 4">
    <name type="scientific">Spodoptera frugiperda</name>
    <name type="common">Fall armyworm</name>
    <dbReference type="NCBI Taxonomy" id="7108"/>
    <lineage>
        <taxon>Eukaryota</taxon>
        <taxon>Metazoa</taxon>
        <taxon>Ecdysozoa</taxon>
        <taxon>Arthropoda</taxon>
        <taxon>Hexapoda</taxon>
        <taxon>Insecta</taxon>
        <taxon>Pterygota</taxon>
        <taxon>Neoptera</taxon>
        <taxon>Endopterygota</taxon>
        <taxon>Lepidoptera</taxon>
        <taxon>Glossata</taxon>
        <taxon>Ditrysia</taxon>
        <taxon>Noctuoidea</taxon>
        <taxon>Noctuidae</taxon>
        <taxon>Amphipyrinae</taxon>
        <taxon>Spodoptera</taxon>
    </lineage>
</organism>
<protein>
    <submittedName>
        <fullName evidence="4">Homeobox protein 4-like</fullName>
    </submittedName>
</protein>
<keyword evidence="2" id="KW-0732">Signal</keyword>
<dbReference type="Proteomes" id="UP000829999">
    <property type="component" value="Chromosome 22"/>
</dbReference>
<feature type="compositionally biased region" description="Polar residues" evidence="1">
    <location>
        <begin position="361"/>
        <end position="376"/>
    </location>
</feature>
<feature type="compositionally biased region" description="Basic and acidic residues" evidence="1">
    <location>
        <begin position="166"/>
        <end position="179"/>
    </location>
</feature>
<dbReference type="RefSeq" id="XP_035455097.2">
    <property type="nucleotide sequence ID" value="XM_035599204.2"/>
</dbReference>
<feature type="chain" id="PRO_5040404461" evidence="2">
    <location>
        <begin position="18"/>
        <end position="639"/>
    </location>
</feature>
<feature type="compositionally biased region" description="Basic residues" evidence="1">
    <location>
        <begin position="142"/>
        <end position="156"/>
    </location>
</feature>
<proteinExistence type="predicted"/>
<feature type="signal peptide" evidence="2">
    <location>
        <begin position="1"/>
        <end position="17"/>
    </location>
</feature>
<keyword evidence="3" id="KW-1185">Reference proteome</keyword>
<dbReference type="AlphaFoldDB" id="A0A9R0ERH5"/>